<evidence type="ECO:0000313" key="1">
    <source>
        <dbReference type="EMBL" id="HIZ24023.1"/>
    </source>
</evidence>
<dbReference type="Proteomes" id="UP000824044">
    <property type="component" value="Unassembled WGS sequence"/>
</dbReference>
<gene>
    <name evidence="1" type="ORF">H9812_00890</name>
</gene>
<comment type="caution">
    <text evidence="1">The sequence shown here is derived from an EMBL/GenBank/DDBJ whole genome shotgun (WGS) entry which is preliminary data.</text>
</comment>
<organism evidence="1 2">
    <name type="scientific">Candidatus Gallimonas intestinigallinarum</name>
    <dbReference type="NCBI Taxonomy" id="2838604"/>
    <lineage>
        <taxon>Bacteria</taxon>
        <taxon>Bacillati</taxon>
        <taxon>Bacillota</taxon>
        <taxon>Clostridia</taxon>
        <taxon>Candidatus Gallimonas</taxon>
    </lineage>
</organism>
<dbReference type="EMBL" id="DXBS01000020">
    <property type="protein sequence ID" value="HIZ24023.1"/>
    <property type="molecule type" value="Genomic_DNA"/>
</dbReference>
<reference evidence="1" key="1">
    <citation type="journal article" date="2021" name="PeerJ">
        <title>Extensive microbial diversity within the chicken gut microbiome revealed by metagenomics and culture.</title>
        <authorList>
            <person name="Gilroy R."/>
            <person name="Ravi A."/>
            <person name="Getino M."/>
            <person name="Pursley I."/>
            <person name="Horton D.L."/>
            <person name="Alikhan N.F."/>
            <person name="Baker D."/>
            <person name="Gharbi K."/>
            <person name="Hall N."/>
            <person name="Watson M."/>
            <person name="Adriaenssens E.M."/>
            <person name="Foster-Nyarko E."/>
            <person name="Jarju S."/>
            <person name="Secka A."/>
            <person name="Antonio M."/>
            <person name="Oren A."/>
            <person name="Chaudhuri R.R."/>
            <person name="La Ragione R."/>
            <person name="Hildebrand F."/>
            <person name="Pallen M.J."/>
        </authorList>
    </citation>
    <scope>NUCLEOTIDE SEQUENCE</scope>
    <source>
        <strain evidence="1">CHK33-5263</strain>
    </source>
</reference>
<proteinExistence type="predicted"/>
<name>A0A9D2DVU6_9FIRM</name>
<dbReference type="AlphaFoldDB" id="A0A9D2DVU6"/>
<reference evidence="1" key="2">
    <citation type="submission" date="2021-04" db="EMBL/GenBank/DDBJ databases">
        <authorList>
            <person name="Gilroy R."/>
        </authorList>
    </citation>
    <scope>NUCLEOTIDE SEQUENCE</scope>
    <source>
        <strain evidence="1">CHK33-5263</strain>
    </source>
</reference>
<evidence type="ECO:0000313" key="2">
    <source>
        <dbReference type="Proteomes" id="UP000824044"/>
    </source>
</evidence>
<accession>A0A9D2DVU6</accession>
<sequence length="207" mass="22284">MRKLVLKTALITLGVVLVLAVAAFGVISLCAPAVMCDFTLSLGMESVSADYAYQEYQRSDDLAYLARSVELAAGRNDAKAEERFDLLYVAEGFDEMCAARDAQQTSSDIRFGSYHDYLCGVGACVKYRLADTQEGYEEALALALAETDASFPVANPLYMLSVEAASADDAAFCAKLLAALKGGSFTNTDNNKSYEVIETILKEVASE</sequence>
<protein>
    <submittedName>
        <fullName evidence="1">Uncharacterized protein</fullName>
    </submittedName>
</protein>